<accession>A0A5N6QVS1</accession>
<evidence type="ECO:0000256" key="7">
    <source>
        <dbReference type="ARBA" id="ARBA00022679"/>
    </source>
</evidence>
<evidence type="ECO:0000256" key="4">
    <source>
        <dbReference type="ARBA" id="ARBA00020594"/>
    </source>
</evidence>
<dbReference type="GO" id="GO:0005737">
    <property type="term" value="C:cytoplasm"/>
    <property type="evidence" value="ECO:0007669"/>
    <property type="project" value="UniProtKB-SubCell"/>
</dbReference>
<dbReference type="AlphaFoldDB" id="A0A5N6QVS1"/>
<keyword evidence="5" id="KW-0963">Cytoplasm</keyword>
<evidence type="ECO:0000256" key="6">
    <source>
        <dbReference type="ARBA" id="ARBA00022603"/>
    </source>
</evidence>
<keyword evidence="6" id="KW-0489">Methyltransferase</keyword>
<dbReference type="GO" id="GO:0018025">
    <property type="term" value="F:calmodulin-lysine N-methyltransferase activity"/>
    <property type="evidence" value="ECO:0007669"/>
    <property type="project" value="UniProtKB-EC"/>
</dbReference>
<dbReference type="CDD" id="cd02440">
    <property type="entry name" value="AdoMet_MTases"/>
    <property type="match status" value="1"/>
</dbReference>
<feature type="region of interest" description="Disordered" evidence="9">
    <location>
        <begin position="1"/>
        <end position="29"/>
    </location>
</feature>
<dbReference type="InterPro" id="IPR025800">
    <property type="entry name" value="CaM-Lys-N-MeTrfase"/>
</dbReference>
<evidence type="ECO:0000256" key="5">
    <source>
        <dbReference type="ARBA" id="ARBA00022490"/>
    </source>
</evidence>
<evidence type="ECO:0000313" key="10">
    <source>
        <dbReference type="EMBL" id="KAE8010628.1"/>
    </source>
</evidence>
<evidence type="ECO:0000256" key="2">
    <source>
        <dbReference type="ARBA" id="ARBA00004496"/>
    </source>
</evidence>
<dbReference type="OrthoDB" id="413520at2759"/>
<gene>
    <name evidence="10" type="ORF">FH972_006983</name>
</gene>
<evidence type="ECO:0000256" key="3">
    <source>
        <dbReference type="ARBA" id="ARBA00011914"/>
    </source>
</evidence>
<keyword evidence="11" id="KW-1185">Reference proteome</keyword>
<evidence type="ECO:0000313" key="11">
    <source>
        <dbReference type="Proteomes" id="UP000327013"/>
    </source>
</evidence>
<dbReference type="EC" id="2.1.1.60" evidence="3"/>
<dbReference type="EMBL" id="CM017322">
    <property type="protein sequence ID" value="KAE8010628.1"/>
    <property type="molecule type" value="Genomic_DNA"/>
</dbReference>
<feature type="compositionally biased region" description="Polar residues" evidence="9">
    <location>
        <begin position="1"/>
        <end position="16"/>
    </location>
</feature>
<name>A0A5N6QVS1_9ROSI</name>
<proteinExistence type="predicted"/>
<dbReference type="InterPro" id="IPR019410">
    <property type="entry name" value="Methyltransf_16"/>
</dbReference>
<dbReference type="InterPro" id="IPR029063">
    <property type="entry name" value="SAM-dependent_MTases_sf"/>
</dbReference>
<sequence>MRTNGTDCSPSSSACTTKERRKGSLQKKDRERECSAVNLSTSERCRLKQRVARRVAAYATFSPGTRVLFVPYNNRLTRHHGSKFLHIITSTVINDIIVNDSSFIAASSNTNHTTLIKALTMEASRTTAKASSLRWQILRQALLRRPPPLIPVDDDAVLASGSLKRPGQAREARMCYTLPVDGAPRIFLTQRVNERADLGDFEICNRYNIDNTGLVCHWPSEDVLAYFCLSQADMFRYKRVIELGSGYGLAGLVIAAITEASEVVISDGNPQVVDYIQRNIDANTGAFGATRVKSMTLHWDQEEIPNLSNAFDVIIASDCTFFKEFHNGLARIIKLLLNKAGPSQAIFFSPKRGNSLDKFLETINQNGLFFSVTENYDAEVWKRHQAFMDCKNSWTSYERDHCYPVMVRITL</sequence>
<keyword evidence="7" id="KW-0808">Transferase</keyword>
<keyword evidence="8" id="KW-0539">Nucleus</keyword>
<protein>
    <recommendedName>
        <fullName evidence="4">Calmodulin-lysine N-methyltransferase</fullName>
        <ecNumber evidence="3">2.1.1.60</ecNumber>
    </recommendedName>
</protein>
<dbReference type="Proteomes" id="UP000327013">
    <property type="component" value="Chromosome 2"/>
</dbReference>
<dbReference type="PANTHER" id="PTHR13539:SF3">
    <property type="entry name" value="CALMODULIN-LYSINE N-METHYLTRANSFERASE"/>
    <property type="match status" value="1"/>
</dbReference>
<comment type="subcellular location">
    <subcellularLocation>
        <location evidence="2">Cytoplasm</location>
    </subcellularLocation>
    <subcellularLocation>
        <location evidence="1">Nucleus</location>
    </subcellularLocation>
</comment>
<evidence type="ECO:0000256" key="1">
    <source>
        <dbReference type="ARBA" id="ARBA00004123"/>
    </source>
</evidence>
<dbReference type="PANTHER" id="PTHR13539">
    <property type="entry name" value="CALMODULIN-LYSINE N-METHYLTRANSFERASE"/>
    <property type="match status" value="1"/>
</dbReference>
<dbReference type="GO" id="GO:0005634">
    <property type="term" value="C:nucleus"/>
    <property type="evidence" value="ECO:0007669"/>
    <property type="project" value="UniProtKB-SubCell"/>
</dbReference>
<dbReference type="Gene3D" id="3.40.50.150">
    <property type="entry name" value="Vaccinia Virus protein VP39"/>
    <property type="match status" value="1"/>
</dbReference>
<evidence type="ECO:0000256" key="8">
    <source>
        <dbReference type="ARBA" id="ARBA00023242"/>
    </source>
</evidence>
<evidence type="ECO:0000256" key="9">
    <source>
        <dbReference type="SAM" id="MobiDB-lite"/>
    </source>
</evidence>
<organism evidence="10 11">
    <name type="scientific">Carpinus fangiana</name>
    <dbReference type="NCBI Taxonomy" id="176857"/>
    <lineage>
        <taxon>Eukaryota</taxon>
        <taxon>Viridiplantae</taxon>
        <taxon>Streptophyta</taxon>
        <taxon>Embryophyta</taxon>
        <taxon>Tracheophyta</taxon>
        <taxon>Spermatophyta</taxon>
        <taxon>Magnoliopsida</taxon>
        <taxon>eudicotyledons</taxon>
        <taxon>Gunneridae</taxon>
        <taxon>Pentapetalae</taxon>
        <taxon>rosids</taxon>
        <taxon>fabids</taxon>
        <taxon>Fagales</taxon>
        <taxon>Betulaceae</taxon>
        <taxon>Carpinus</taxon>
    </lineage>
</organism>
<reference evidence="10 11" key="1">
    <citation type="submission" date="2019-06" db="EMBL/GenBank/DDBJ databases">
        <title>A chromosomal-level reference genome of Carpinus fangiana (Coryloideae, Betulaceae).</title>
        <authorList>
            <person name="Yang X."/>
            <person name="Wang Z."/>
            <person name="Zhang L."/>
            <person name="Hao G."/>
            <person name="Liu J."/>
            <person name="Yang Y."/>
        </authorList>
    </citation>
    <scope>NUCLEOTIDE SEQUENCE [LARGE SCALE GENOMIC DNA]</scope>
    <source>
        <strain evidence="10">Cfa_2016G</strain>
        <tissue evidence="10">Leaf</tissue>
    </source>
</reference>
<dbReference type="SUPFAM" id="SSF53335">
    <property type="entry name" value="S-adenosyl-L-methionine-dependent methyltransferases"/>
    <property type="match status" value="1"/>
</dbReference>
<dbReference type="Pfam" id="PF10294">
    <property type="entry name" value="Methyltransf_16"/>
    <property type="match status" value="1"/>
</dbReference>
<dbReference type="GO" id="GO:0032259">
    <property type="term" value="P:methylation"/>
    <property type="evidence" value="ECO:0007669"/>
    <property type="project" value="UniProtKB-KW"/>
</dbReference>